<dbReference type="FunFam" id="2.60.40.1180:FF:000011">
    <property type="entry name" value="Alpha-L-arabinofuranosidase 1"/>
    <property type="match status" value="1"/>
</dbReference>
<evidence type="ECO:0000313" key="2">
    <source>
        <dbReference type="EMBL" id="JAD99233.1"/>
    </source>
</evidence>
<dbReference type="PANTHER" id="PTHR31776:SF14">
    <property type="entry name" value="NON-REDUCING END ALPHA-L-ARABINOFURANOSIDASE"/>
    <property type="match status" value="1"/>
</dbReference>
<dbReference type="AlphaFoldDB" id="A0A0A9EJQ6"/>
<accession>A0A0A9EJQ6</accession>
<name>A0A0A9EJQ6_ARUDO</name>
<organism evidence="2">
    <name type="scientific">Arundo donax</name>
    <name type="common">Giant reed</name>
    <name type="synonym">Donax arundinaceus</name>
    <dbReference type="NCBI Taxonomy" id="35708"/>
    <lineage>
        <taxon>Eukaryota</taxon>
        <taxon>Viridiplantae</taxon>
        <taxon>Streptophyta</taxon>
        <taxon>Embryophyta</taxon>
        <taxon>Tracheophyta</taxon>
        <taxon>Spermatophyta</taxon>
        <taxon>Magnoliopsida</taxon>
        <taxon>Liliopsida</taxon>
        <taxon>Poales</taxon>
        <taxon>Poaceae</taxon>
        <taxon>PACMAD clade</taxon>
        <taxon>Arundinoideae</taxon>
        <taxon>Arundineae</taxon>
        <taxon>Arundo</taxon>
    </lineage>
</organism>
<proteinExistence type="predicted"/>
<reference evidence="2" key="2">
    <citation type="journal article" date="2015" name="Data Brief">
        <title>Shoot transcriptome of the giant reed, Arundo donax.</title>
        <authorList>
            <person name="Barrero R.A."/>
            <person name="Guerrero F.D."/>
            <person name="Moolhuijzen P."/>
            <person name="Goolsby J.A."/>
            <person name="Tidwell J."/>
            <person name="Bellgard S.E."/>
            <person name="Bellgard M.I."/>
        </authorList>
    </citation>
    <scope>NUCLEOTIDE SEQUENCE</scope>
    <source>
        <tissue evidence="2">Shoot tissue taken approximately 20 cm above the soil surface</tissue>
    </source>
</reference>
<reference evidence="2" key="1">
    <citation type="submission" date="2014-09" db="EMBL/GenBank/DDBJ databases">
        <authorList>
            <person name="Magalhaes I.L.F."/>
            <person name="Oliveira U."/>
            <person name="Santos F.R."/>
            <person name="Vidigal T.H.D.A."/>
            <person name="Brescovit A.D."/>
            <person name="Santos A.J."/>
        </authorList>
    </citation>
    <scope>NUCLEOTIDE SEQUENCE</scope>
    <source>
        <tissue evidence="2">Shoot tissue taken approximately 20 cm above the soil surface</tissue>
    </source>
</reference>
<protein>
    <recommendedName>
        <fullName evidence="1">Alpha-L-arabinofuranosidase C-terminal domain-containing protein</fullName>
    </recommendedName>
</protein>
<dbReference type="InterPro" id="IPR013780">
    <property type="entry name" value="Glyco_hydro_b"/>
</dbReference>
<dbReference type="SMART" id="SM00813">
    <property type="entry name" value="Alpha-L-AF_C"/>
    <property type="match status" value="1"/>
</dbReference>
<dbReference type="GO" id="GO:0046373">
    <property type="term" value="P:L-arabinose metabolic process"/>
    <property type="evidence" value="ECO:0007669"/>
    <property type="project" value="InterPro"/>
</dbReference>
<feature type="domain" description="Alpha-L-arabinofuranosidase C-terminal" evidence="1">
    <location>
        <begin position="1"/>
        <end position="116"/>
    </location>
</feature>
<dbReference type="InterPro" id="IPR010720">
    <property type="entry name" value="Alpha-L-AF_C"/>
</dbReference>
<dbReference type="InterPro" id="IPR051563">
    <property type="entry name" value="Glycosyl_Hydrolase_51"/>
</dbReference>
<sequence length="132" mass="14166">MLHFFKDSSGSTLHPTTIQMSNNDKLVASAITWQNTKDKSTYLKIKVVNFGGRTVDLNISVAGLANSINDSGSKTVLTSSGPLDENSFQQPGKVAPVLSPIANAKQQMDVSLGPYSLTSFDLLLEPSKHSNI</sequence>
<dbReference type="GO" id="GO:0046556">
    <property type="term" value="F:alpha-L-arabinofuranosidase activity"/>
    <property type="evidence" value="ECO:0007669"/>
    <property type="project" value="InterPro"/>
</dbReference>
<dbReference type="PANTHER" id="PTHR31776">
    <property type="entry name" value="ALPHA-L-ARABINOFURANOSIDASE 1"/>
    <property type="match status" value="1"/>
</dbReference>
<dbReference type="EMBL" id="GBRH01198662">
    <property type="protein sequence ID" value="JAD99233.1"/>
    <property type="molecule type" value="Transcribed_RNA"/>
</dbReference>
<evidence type="ECO:0000259" key="1">
    <source>
        <dbReference type="SMART" id="SM00813"/>
    </source>
</evidence>
<dbReference type="Gene3D" id="2.60.40.1180">
    <property type="entry name" value="Golgi alpha-mannosidase II"/>
    <property type="match status" value="1"/>
</dbReference>